<dbReference type="SUPFAM" id="SSF48019">
    <property type="entry name" value="post-AAA+ oligomerization domain-like"/>
    <property type="match status" value="1"/>
</dbReference>
<dbReference type="PANTHER" id="PTHR23389:SF6">
    <property type="entry name" value="REPLICATION FACTOR C SUBUNIT 1"/>
    <property type="match status" value="1"/>
</dbReference>
<dbReference type="FunFam" id="1.20.272.10:FF:000013">
    <property type="entry name" value="Replication factor C subunit 1"/>
    <property type="match status" value="1"/>
</dbReference>
<keyword evidence="14" id="KW-1185">Reference proteome</keyword>
<keyword evidence="9" id="KW-0539">Nucleus</keyword>
<evidence type="ECO:0000256" key="11">
    <source>
        <dbReference type="SAM" id="MobiDB-lite"/>
    </source>
</evidence>
<dbReference type="FunFam" id="1.10.8.60:FF:000021">
    <property type="entry name" value="Replication factor C subunit 1"/>
    <property type="match status" value="1"/>
</dbReference>
<dbReference type="OrthoDB" id="446168at2759"/>
<evidence type="ECO:0000256" key="2">
    <source>
        <dbReference type="ARBA" id="ARBA00004123"/>
    </source>
</evidence>
<feature type="compositionally biased region" description="Acidic residues" evidence="11">
    <location>
        <begin position="596"/>
        <end position="608"/>
    </location>
</feature>
<dbReference type="GO" id="GO:0016887">
    <property type="term" value="F:ATP hydrolysis activity"/>
    <property type="evidence" value="ECO:0007669"/>
    <property type="project" value="InterPro"/>
</dbReference>
<evidence type="ECO:0000256" key="1">
    <source>
        <dbReference type="ARBA" id="ARBA00002386"/>
    </source>
</evidence>
<evidence type="ECO:0000313" key="13">
    <source>
        <dbReference type="EMBL" id="PKA52293.1"/>
    </source>
</evidence>
<dbReference type="AlphaFoldDB" id="A0A2I0A9P7"/>
<dbReference type="InterPro" id="IPR003959">
    <property type="entry name" value="ATPase_AAA_core"/>
</dbReference>
<evidence type="ECO:0000256" key="7">
    <source>
        <dbReference type="ARBA" id="ARBA00022741"/>
    </source>
</evidence>
<dbReference type="InterPro" id="IPR027417">
    <property type="entry name" value="P-loop_NTPase"/>
</dbReference>
<dbReference type="GO" id="GO:0006260">
    <property type="term" value="P:DNA replication"/>
    <property type="evidence" value="ECO:0007669"/>
    <property type="project" value="UniProtKB-KW"/>
</dbReference>
<dbReference type="PANTHER" id="PTHR23389">
    <property type="entry name" value="CHROMOSOME TRANSMISSION FIDELITY FACTOR 18"/>
    <property type="match status" value="1"/>
</dbReference>
<dbReference type="InterPro" id="IPR013725">
    <property type="entry name" value="DNA_replication_fac_RFC1_C"/>
</dbReference>
<keyword evidence="6" id="KW-0235">DNA replication</keyword>
<dbReference type="FunFam" id="3.40.50.300:FF:000773">
    <property type="entry name" value="Replication factor C subunit 1"/>
    <property type="match status" value="1"/>
</dbReference>
<dbReference type="EMBL" id="KZ452008">
    <property type="protein sequence ID" value="PKA52293.1"/>
    <property type="molecule type" value="Genomic_DNA"/>
</dbReference>
<dbReference type="InterPro" id="IPR047854">
    <property type="entry name" value="RFC_lid"/>
</dbReference>
<dbReference type="InterPro" id="IPR003593">
    <property type="entry name" value="AAA+_ATPase"/>
</dbReference>
<organism evidence="13 14">
    <name type="scientific">Apostasia shenzhenica</name>
    <dbReference type="NCBI Taxonomy" id="1088818"/>
    <lineage>
        <taxon>Eukaryota</taxon>
        <taxon>Viridiplantae</taxon>
        <taxon>Streptophyta</taxon>
        <taxon>Embryophyta</taxon>
        <taxon>Tracheophyta</taxon>
        <taxon>Spermatophyta</taxon>
        <taxon>Magnoliopsida</taxon>
        <taxon>Liliopsida</taxon>
        <taxon>Asparagales</taxon>
        <taxon>Orchidaceae</taxon>
        <taxon>Apostasioideae</taxon>
        <taxon>Apostasia</taxon>
    </lineage>
</organism>
<dbReference type="InterPro" id="IPR012178">
    <property type="entry name" value="RFC1"/>
</dbReference>
<proteinExistence type="inferred from homology"/>
<comment type="subcellular location">
    <subcellularLocation>
        <location evidence="2">Nucleus</location>
    </subcellularLocation>
</comment>
<reference evidence="13 14" key="1">
    <citation type="journal article" date="2017" name="Nature">
        <title>The Apostasia genome and the evolution of orchids.</title>
        <authorList>
            <person name="Zhang G.Q."/>
            <person name="Liu K.W."/>
            <person name="Li Z."/>
            <person name="Lohaus R."/>
            <person name="Hsiao Y.Y."/>
            <person name="Niu S.C."/>
            <person name="Wang J.Y."/>
            <person name="Lin Y.C."/>
            <person name="Xu Q."/>
            <person name="Chen L.J."/>
            <person name="Yoshida K."/>
            <person name="Fujiwara S."/>
            <person name="Wang Z.W."/>
            <person name="Zhang Y.Q."/>
            <person name="Mitsuda N."/>
            <person name="Wang M."/>
            <person name="Liu G.H."/>
            <person name="Pecoraro L."/>
            <person name="Huang H.X."/>
            <person name="Xiao X.J."/>
            <person name="Lin M."/>
            <person name="Wu X.Y."/>
            <person name="Wu W.L."/>
            <person name="Chen Y.Y."/>
            <person name="Chang S.B."/>
            <person name="Sakamoto S."/>
            <person name="Ohme-Takagi M."/>
            <person name="Yagi M."/>
            <person name="Zeng S.J."/>
            <person name="Shen C.Y."/>
            <person name="Yeh C.M."/>
            <person name="Luo Y.B."/>
            <person name="Tsai W.C."/>
            <person name="Van de Peer Y."/>
            <person name="Liu Z.J."/>
        </authorList>
    </citation>
    <scope>NUCLEOTIDE SEQUENCE [LARGE SCALE GENOMIC DNA]</scope>
    <source>
        <strain evidence="14">cv. Shenzhen</strain>
        <tissue evidence="13">Stem</tissue>
    </source>
</reference>
<dbReference type="SMART" id="SM00382">
    <property type="entry name" value="AAA"/>
    <property type="match status" value="1"/>
</dbReference>
<dbReference type="CDD" id="cd18140">
    <property type="entry name" value="HLD_clamp_RFC"/>
    <property type="match status" value="1"/>
</dbReference>
<evidence type="ECO:0000256" key="4">
    <source>
        <dbReference type="ARBA" id="ARBA00011480"/>
    </source>
</evidence>
<dbReference type="GO" id="GO:0005663">
    <property type="term" value="C:DNA replication factor C complex"/>
    <property type="evidence" value="ECO:0007669"/>
    <property type="project" value="InterPro"/>
</dbReference>
<comment type="subunit">
    <text evidence="4">Heterotetramer of subunits RFC2, RFC3, RFC4 and RFC5 that can form a complex with RFC1.</text>
</comment>
<evidence type="ECO:0000256" key="9">
    <source>
        <dbReference type="ARBA" id="ARBA00023242"/>
    </source>
</evidence>
<dbReference type="Pfam" id="PF25361">
    <property type="entry name" value="AAA_lid_RFC1"/>
    <property type="match status" value="1"/>
</dbReference>
<dbReference type="Gene3D" id="1.20.272.10">
    <property type="match status" value="1"/>
</dbReference>
<evidence type="ECO:0000256" key="3">
    <source>
        <dbReference type="ARBA" id="ARBA00006116"/>
    </source>
</evidence>
<keyword evidence="8" id="KW-0067">ATP-binding</keyword>
<name>A0A2I0A9P7_9ASPA</name>
<accession>A0A2I0A9P7</accession>
<dbReference type="Proteomes" id="UP000236161">
    <property type="component" value="Unassembled WGS sequence"/>
</dbReference>
<feature type="compositionally biased region" description="Basic and acidic residues" evidence="11">
    <location>
        <begin position="615"/>
        <end position="643"/>
    </location>
</feature>
<feature type="domain" description="AAA+ ATPase" evidence="12">
    <location>
        <begin position="109"/>
        <end position="247"/>
    </location>
</feature>
<evidence type="ECO:0000256" key="10">
    <source>
        <dbReference type="ARBA" id="ARBA00080382"/>
    </source>
</evidence>
<keyword evidence="7" id="KW-0547">Nucleotide-binding</keyword>
<evidence type="ECO:0000256" key="8">
    <source>
        <dbReference type="ARBA" id="ARBA00022840"/>
    </source>
</evidence>
<dbReference type="STRING" id="1088818.A0A2I0A9P7"/>
<dbReference type="SUPFAM" id="SSF52540">
    <property type="entry name" value="P-loop containing nucleoside triphosphate hydrolases"/>
    <property type="match status" value="1"/>
</dbReference>
<comment type="similarity">
    <text evidence="3">Belongs to the activator 1 large subunit family.</text>
</comment>
<dbReference type="GO" id="GO:0005524">
    <property type="term" value="F:ATP binding"/>
    <property type="evidence" value="ECO:0007669"/>
    <property type="project" value="UniProtKB-KW"/>
</dbReference>
<protein>
    <recommendedName>
        <fullName evidence="5">Replication factor C subunit 1</fullName>
    </recommendedName>
    <alternativeName>
        <fullName evidence="10">Activator 1 subunit 1</fullName>
    </alternativeName>
</protein>
<dbReference type="CDD" id="cd00009">
    <property type="entry name" value="AAA"/>
    <property type="match status" value="1"/>
</dbReference>
<dbReference type="PIRSF" id="PIRSF036578">
    <property type="entry name" value="RFC1"/>
    <property type="match status" value="1"/>
</dbReference>
<feature type="region of interest" description="Disordered" evidence="11">
    <location>
        <begin position="596"/>
        <end position="676"/>
    </location>
</feature>
<evidence type="ECO:0000256" key="6">
    <source>
        <dbReference type="ARBA" id="ARBA00022705"/>
    </source>
</evidence>
<dbReference type="GO" id="GO:0005634">
    <property type="term" value="C:nucleus"/>
    <property type="evidence" value="ECO:0007669"/>
    <property type="project" value="UniProtKB-SubCell"/>
</dbReference>
<dbReference type="Gene3D" id="1.10.8.60">
    <property type="match status" value="1"/>
</dbReference>
<dbReference type="Pfam" id="PF08519">
    <property type="entry name" value="RFC1"/>
    <property type="match status" value="1"/>
</dbReference>
<dbReference type="Pfam" id="PF00004">
    <property type="entry name" value="AAA"/>
    <property type="match status" value="1"/>
</dbReference>
<evidence type="ECO:0000259" key="12">
    <source>
        <dbReference type="SMART" id="SM00382"/>
    </source>
</evidence>
<evidence type="ECO:0000313" key="14">
    <source>
        <dbReference type="Proteomes" id="UP000236161"/>
    </source>
</evidence>
<evidence type="ECO:0000256" key="5">
    <source>
        <dbReference type="ARBA" id="ARBA00020401"/>
    </source>
</evidence>
<dbReference type="GO" id="GO:0003689">
    <property type="term" value="F:DNA clamp loader activity"/>
    <property type="evidence" value="ECO:0007669"/>
    <property type="project" value="InterPro"/>
</dbReference>
<sequence length="676" mass="75020">MICKSKPTKTQSKTSDSKEKLLEKEVQVSLLSKKTAAKYSQSSISSQKKKENFADLLTWTEKYRPKVPNDIVGNQSIVKQLHDWLAHWHDEFLHKKNKAISKKQPDGLAKKAVLISGTPGIGKSTSAMLVSQMLGFHVTEVNASDNRGKADAKIIKGVGGNTSNSIKELIGNEALSESKDWSKYAKSVLIMDEVDGMSAGDRGGVADLIASIKTTKIPIICICNDRYSQKLKSLVNYCMLLNFRKPTKQQMAKRLLQIAHAEGIEVNEIALEELAERVNGDMRMALNQLQYMSLSQSVIKYDDVRERLLSSAKDEDISPFTAVDKLFDFKGGRMRMDERIDLSMSDPDLVPLIVQENYINYRPASVGKDDNGIKRMNTIARAADSIGDGDIINVQIRRFRQWQLSQAGSLASSIIPAAFMHGNRETLEPGERNYNRFGGWLGKNSTLGKNLRLLEDAHIHILASQTSNVDRETLRIDYWSHLVKQLTDPLRIMPKDAAVQKVVEFMDTYSLSQEDLDTIVEISKFQGHPSPMDGIQPAVKAALTKAYKQGSSLRVVKTADLINLPGLKKAPKKRIAALLEPVETGLGEENDDALLENEEEGSNSEETDIAFNQTGDKKPQLDLLTDNRKGMEVQLDLKNEEGKSSGWKTTPASKARGSRSSEKGGRSGSSGSKRKR</sequence>
<dbReference type="Gene3D" id="3.40.50.300">
    <property type="entry name" value="P-loop containing nucleotide triphosphate hydrolases"/>
    <property type="match status" value="1"/>
</dbReference>
<dbReference type="InterPro" id="IPR008921">
    <property type="entry name" value="DNA_pol3_clamp-load_cplx_C"/>
</dbReference>
<comment type="function">
    <text evidence="1">May be involved in DNA replication and thus regulate cell proliferation.</text>
</comment>
<dbReference type="GO" id="GO:0006281">
    <property type="term" value="P:DNA repair"/>
    <property type="evidence" value="ECO:0007669"/>
    <property type="project" value="InterPro"/>
</dbReference>
<dbReference type="GO" id="GO:0003677">
    <property type="term" value="F:DNA binding"/>
    <property type="evidence" value="ECO:0007669"/>
    <property type="project" value="InterPro"/>
</dbReference>
<gene>
    <name evidence="13" type="ORF">AXF42_Ash010189</name>
</gene>